<dbReference type="AlphaFoldDB" id="A0A9P7D7C4"/>
<dbReference type="InterPro" id="IPR035992">
    <property type="entry name" value="Ricin_B-like_lectins"/>
</dbReference>
<evidence type="ECO:0000313" key="2">
    <source>
        <dbReference type="Proteomes" id="UP000714275"/>
    </source>
</evidence>
<organism evidence="1 2">
    <name type="scientific">Suillus placidus</name>
    <dbReference type="NCBI Taxonomy" id="48579"/>
    <lineage>
        <taxon>Eukaryota</taxon>
        <taxon>Fungi</taxon>
        <taxon>Dikarya</taxon>
        <taxon>Basidiomycota</taxon>
        <taxon>Agaricomycotina</taxon>
        <taxon>Agaricomycetes</taxon>
        <taxon>Agaricomycetidae</taxon>
        <taxon>Boletales</taxon>
        <taxon>Suillineae</taxon>
        <taxon>Suillaceae</taxon>
        <taxon>Suillus</taxon>
    </lineage>
</organism>
<accession>A0A9P7D7C4</accession>
<proteinExistence type="predicted"/>
<sequence>MIDQATLQTATYNVRHIATGQYVALKDTKRTSTLIVLQDSHFEHLAWVLDKLTGLEDTYHLRSFLQNTFAQAGESPTAGAELVSGTESYPWFIRPAASGFGDFYLISPYSDHSLYWTIVKTRDGTSAILTNDPQHHVYWEFSKISA</sequence>
<gene>
    <name evidence="1" type="ORF">EV702DRAFT_1070025</name>
</gene>
<comment type="caution">
    <text evidence="1">The sequence shown here is derived from an EMBL/GenBank/DDBJ whole genome shotgun (WGS) entry which is preliminary data.</text>
</comment>
<dbReference type="Gene3D" id="2.80.10.50">
    <property type="match status" value="1"/>
</dbReference>
<evidence type="ECO:0000313" key="1">
    <source>
        <dbReference type="EMBL" id="KAG1782144.1"/>
    </source>
</evidence>
<dbReference type="SUPFAM" id="SSF50370">
    <property type="entry name" value="Ricin B-like lectins"/>
    <property type="match status" value="1"/>
</dbReference>
<protein>
    <submittedName>
        <fullName evidence="1">Uncharacterized protein</fullName>
    </submittedName>
</protein>
<dbReference type="OrthoDB" id="2602911at2759"/>
<dbReference type="Proteomes" id="UP000714275">
    <property type="component" value="Unassembled WGS sequence"/>
</dbReference>
<dbReference type="EMBL" id="JABBWD010000004">
    <property type="protein sequence ID" value="KAG1782144.1"/>
    <property type="molecule type" value="Genomic_DNA"/>
</dbReference>
<reference evidence="1" key="1">
    <citation type="journal article" date="2020" name="New Phytol.">
        <title>Comparative genomics reveals dynamic genome evolution in host specialist ectomycorrhizal fungi.</title>
        <authorList>
            <person name="Lofgren L.A."/>
            <person name="Nguyen N.H."/>
            <person name="Vilgalys R."/>
            <person name="Ruytinx J."/>
            <person name="Liao H.L."/>
            <person name="Branco S."/>
            <person name="Kuo A."/>
            <person name="LaButti K."/>
            <person name="Lipzen A."/>
            <person name="Andreopoulos W."/>
            <person name="Pangilinan J."/>
            <person name="Riley R."/>
            <person name="Hundley H."/>
            <person name="Na H."/>
            <person name="Barry K."/>
            <person name="Grigoriev I.V."/>
            <person name="Stajich J.E."/>
            <person name="Kennedy P.G."/>
        </authorList>
    </citation>
    <scope>NUCLEOTIDE SEQUENCE</scope>
    <source>
        <strain evidence="1">DOB743</strain>
    </source>
</reference>
<name>A0A9P7D7C4_9AGAM</name>
<keyword evidence="2" id="KW-1185">Reference proteome</keyword>